<comment type="caution">
    <text evidence="2">The sequence shown here is derived from an EMBL/GenBank/DDBJ whole genome shotgun (WGS) entry which is preliminary data.</text>
</comment>
<protein>
    <submittedName>
        <fullName evidence="2">Uncharacterized protein</fullName>
    </submittedName>
</protein>
<keyword evidence="1" id="KW-0812">Transmembrane</keyword>
<gene>
    <name evidence="2" type="ORF">BJX67DRAFT_342244</name>
</gene>
<evidence type="ECO:0000313" key="2">
    <source>
        <dbReference type="EMBL" id="KAL2871442.1"/>
    </source>
</evidence>
<feature type="transmembrane region" description="Helical" evidence="1">
    <location>
        <begin position="139"/>
        <end position="154"/>
    </location>
</feature>
<sequence length="188" mass="20817">MQRSISLPEKIRGTLPAPNAPADQVRAYITQLLITKHHVAPDAAEKYAGKWEIGAFSQLASAPQNTIQRIFGDNAGWCIYNGMREDLFKAQDRKTSVILSAWAVRISAPALASVLFLLFSPELGLQSAQDRITWAAHPSWWLCFGISGLLYFFYHPHRDVEGLTSLLFGFFSVVVGIILVVHQAVHAA</sequence>
<evidence type="ECO:0000313" key="3">
    <source>
        <dbReference type="Proteomes" id="UP001610432"/>
    </source>
</evidence>
<keyword evidence="3" id="KW-1185">Reference proteome</keyword>
<evidence type="ECO:0000256" key="1">
    <source>
        <dbReference type="SAM" id="Phobius"/>
    </source>
</evidence>
<proteinExistence type="predicted"/>
<name>A0ABR4M4B5_9EURO</name>
<dbReference type="RefSeq" id="XP_070890421.1">
    <property type="nucleotide sequence ID" value="XM_071028004.1"/>
</dbReference>
<accession>A0ABR4M4B5</accession>
<reference evidence="2 3" key="1">
    <citation type="submission" date="2024-07" db="EMBL/GenBank/DDBJ databases">
        <title>Section-level genome sequencing and comparative genomics of Aspergillus sections Usti and Cavernicolus.</title>
        <authorList>
            <consortium name="Lawrence Berkeley National Laboratory"/>
            <person name="Nybo J.L."/>
            <person name="Vesth T.C."/>
            <person name="Theobald S."/>
            <person name="Frisvad J.C."/>
            <person name="Larsen T.O."/>
            <person name="Kjaerboelling I."/>
            <person name="Rothschild-Mancinelli K."/>
            <person name="Lyhne E.K."/>
            <person name="Kogle M.E."/>
            <person name="Barry K."/>
            <person name="Clum A."/>
            <person name="Na H."/>
            <person name="Ledsgaard L."/>
            <person name="Lin J."/>
            <person name="Lipzen A."/>
            <person name="Kuo A."/>
            <person name="Riley R."/>
            <person name="Mondo S."/>
            <person name="Labutti K."/>
            <person name="Haridas S."/>
            <person name="Pangalinan J."/>
            <person name="Salamov A.A."/>
            <person name="Simmons B.A."/>
            <person name="Magnuson J.K."/>
            <person name="Chen J."/>
            <person name="Drula E."/>
            <person name="Henrissat B."/>
            <person name="Wiebenga A."/>
            <person name="Lubbers R.J."/>
            <person name="Gomes A.C."/>
            <person name="Macurrencykelacurrency M.R."/>
            <person name="Stajich J."/>
            <person name="Grigoriev I.V."/>
            <person name="Mortensen U.H."/>
            <person name="De Vries R.P."/>
            <person name="Baker S.E."/>
            <person name="Andersen M.R."/>
        </authorList>
    </citation>
    <scope>NUCLEOTIDE SEQUENCE [LARGE SCALE GENOMIC DNA]</scope>
    <source>
        <strain evidence="2 3">CBS 449.75</strain>
    </source>
</reference>
<dbReference type="Proteomes" id="UP001610432">
    <property type="component" value="Unassembled WGS sequence"/>
</dbReference>
<dbReference type="EMBL" id="JBFXLQ010000003">
    <property type="protein sequence ID" value="KAL2871442.1"/>
    <property type="molecule type" value="Genomic_DNA"/>
</dbReference>
<organism evidence="2 3">
    <name type="scientific">Aspergillus lucknowensis</name>
    <dbReference type="NCBI Taxonomy" id="176173"/>
    <lineage>
        <taxon>Eukaryota</taxon>
        <taxon>Fungi</taxon>
        <taxon>Dikarya</taxon>
        <taxon>Ascomycota</taxon>
        <taxon>Pezizomycotina</taxon>
        <taxon>Eurotiomycetes</taxon>
        <taxon>Eurotiomycetidae</taxon>
        <taxon>Eurotiales</taxon>
        <taxon>Aspergillaceae</taxon>
        <taxon>Aspergillus</taxon>
        <taxon>Aspergillus subgen. Nidulantes</taxon>
    </lineage>
</organism>
<dbReference type="GeneID" id="98143076"/>
<feature type="transmembrane region" description="Helical" evidence="1">
    <location>
        <begin position="166"/>
        <end position="185"/>
    </location>
</feature>
<keyword evidence="1" id="KW-1133">Transmembrane helix</keyword>
<keyword evidence="1" id="KW-0472">Membrane</keyword>
<feature type="transmembrane region" description="Helical" evidence="1">
    <location>
        <begin position="97"/>
        <end position="119"/>
    </location>
</feature>